<evidence type="ECO:0000313" key="2">
    <source>
        <dbReference type="Proteomes" id="UP001202328"/>
    </source>
</evidence>
<protein>
    <submittedName>
        <fullName evidence="1">Uncharacterized protein</fullName>
    </submittedName>
</protein>
<feature type="non-terminal residue" evidence="1">
    <location>
        <position position="1"/>
    </location>
</feature>
<dbReference type="Proteomes" id="UP001202328">
    <property type="component" value="Unassembled WGS sequence"/>
</dbReference>
<dbReference type="EMBL" id="JAJJMB010001096">
    <property type="protein sequence ID" value="KAI3958621.1"/>
    <property type="molecule type" value="Genomic_DNA"/>
</dbReference>
<sequence>QPKPQPIKYREVDRLSDMLIHSNQTSDILYFEVLDIPLPELQGLKTPKTNIVYED</sequence>
<gene>
    <name evidence="1" type="ORF">MKW98_030286</name>
</gene>
<proteinExistence type="predicted"/>
<keyword evidence="2" id="KW-1185">Reference proteome</keyword>
<accession>A0AAD4TFU1</accession>
<dbReference type="AlphaFoldDB" id="A0AAD4TFU1"/>
<organism evidence="1 2">
    <name type="scientific">Papaver atlanticum</name>
    <dbReference type="NCBI Taxonomy" id="357466"/>
    <lineage>
        <taxon>Eukaryota</taxon>
        <taxon>Viridiplantae</taxon>
        <taxon>Streptophyta</taxon>
        <taxon>Embryophyta</taxon>
        <taxon>Tracheophyta</taxon>
        <taxon>Spermatophyta</taxon>
        <taxon>Magnoliopsida</taxon>
        <taxon>Ranunculales</taxon>
        <taxon>Papaveraceae</taxon>
        <taxon>Papaveroideae</taxon>
        <taxon>Papaver</taxon>
    </lineage>
</organism>
<dbReference type="Gene3D" id="3.10.20.90">
    <property type="entry name" value="Phosphatidylinositol 3-kinase Catalytic Subunit, Chain A, domain 1"/>
    <property type="match status" value="1"/>
</dbReference>
<name>A0AAD4TFU1_9MAGN</name>
<evidence type="ECO:0000313" key="1">
    <source>
        <dbReference type="EMBL" id="KAI3958621.1"/>
    </source>
</evidence>
<comment type="caution">
    <text evidence="1">The sequence shown here is derived from an EMBL/GenBank/DDBJ whole genome shotgun (WGS) entry which is preliminary data.</text>
</comment>
<reference evidence="1" key="1">
    <citation type="submission" date="2022-04" db="EMBL/GenBank/DDBJ databases">
        <title>A functionally conserved STORR gene fusion in Papaver species that diverged 16.8 million years ago.</title>
        <authorList>
            <person name="Catania T."/>
        </authorList>
    </citation>
    <scope>NUCLEOTIDE SEQUENCE</scope>
    <source>
        <strain evidence="1">S-188037</strain>
    </source>
</reference>